<dbReference type="Pfam" id="PF00361">
    <property type="entry name" value="Proton_antipo_M"/>
    <property type="match status" value="1"/>
</dbReference>
<dbReference type="InterPro" id="IPR001750">
    <property type="entry name" value="ND/Mrp_TM"/>
</dbReference>
<evidence type="ECO:0008006" key="9">
    <source>
        <dbReference type="Google" id="ProtNLM"/>
    </source>
</evidence>
<feature type="transmembrane region" description="Helical" evidence="4">
    <location>
        <begin position="198"/>
        <end position="223"/>
    </location>
</feature>
<dbReference type="Gene3D" id="3.40.50.1820">
    <property type="entry name" value="alpha/beta hydrolase"/>
    <property type="match status" value="1"/>
</dbReference>
<feature type="domain" description="Serine aminopeptidase S33" evidence="6">
    <location>
        <begin position="492"/>
        <end position="598"/>
    </location>
</feature>
<reference evidence="7 8" key="1">
    <citation type="journal article" date="2020" name="Mol. Plant">
        <title>The Chromosome-Based Rubber Tree Genome Provides New Insights into Spurge Genome Evolution and Rubber Biosynthesis.</title>
        <authorList>
            <person name="Liu J."/>
            <person name="Shi C."/>
            <person name="Shi C.C."/>
            <person name="Li W."/>
            <person name="Zhang Q.J."/>
            <person name="Zhang Y."/>
            <person name="Li K."/>
            <person name="Lu H.F."/>
            <person name="Shi C."/>
            <person name="Zhu S.T."/>
            <person name="Xiao Z.Y."/>
            <person name="Nan H."/>
            <person name="Yue Y."/>
            <person name="Zhu X.G."/>
            <person name="Wu Y."/>
            <person name="Hong X.N."/>
            <person name="Fan G.Y."/>
            <person name="Tong Y."/>
            <person name="Zhang D."/>
            <person name="Mao C.L."/>
            <person name="Liu Y.L."/>
            <person name="Hao S.J."/>
            <person name="Liu W.Q."/>
            <person name="Lv M.Q."/>
            <person name="Zhang H.B."/>
            <person name="Liu Y."/>
            <person name="Hu-Tang G.R."/>
            <person name="Wang J.P."/>
            <person name="Wang J.H."/>
            <person name="Sun Y.H."/>
            <person name="Ni S.B."/>
            <person name="Chen W.B."/>
            <person name="Zhang X.C."/>
            <person name="Jiao Y.N."/>
            <person name="Eichler E.E."/>
            <person name="Li G.H."/>
            <person name="Liu X."/>
            <person name="Gao L.Z."/>
        </authorList>
    </citation>
    <scope>NUCLEOTIDE SEQUENCE [LARGE SCALE GENOMIC DNA]</scope>
    <source>
        <strain evidence="8">cv. GT1</strain>
        <tissue evidence="7">Leaf</tissue>
    </source>
</reference>
<evidence type="ECO:0000256" key="3">
    <source>
        <dbReference type="ARBA" id="ARBA00023027"/>
    </source>
</evidence>
<proteinExistence type="predicted"/>
<feature type="transmembrane region" description="Helical" evidence="4">
    <location>
        <begin position="39"/>
        <end position="58"/>
    </location>
</feature>
<feature type="transmembrane region" description="Helical" evidence="4">
    <location>
        <begin position="235"/>
        <end position="256"/>
    </location>
</feature>
<dbReference type="GO" id="GO:0009536">
    <property type="term" value="C:plastid"/>
    <property type="evidence" value="ECO:0007669"/>
    <property type="project" value="UniProtKB-ARBA"/>
</dbReference>
<keyword evidence="3" id="KW-0520">NAD</keyword>
<dbReference type="EMBL" id="JAAGAX010000511">
    <property type="protein sequence ID" value="KAF2281685.1"/>
    <property type="molecule type" value="Genomic_DNA"/>
</dbReference>
<dbReference type="GO" id="GO:0005739">
    <property type="term" value="C:mitochondrion"/>
    <property type="evidence" value="ECO:0007669"/>
    <property type="project" value="TreeGrafter"/>
</dbReference>
<dbReference type="GO" id="GO:0004553">
    <property type="term" value="F:hydrolase activity, hydrolyzing O-glycosyl compounds"/>
    <property type="evidence" value="ECO:0007669"/>
    <property type="project" value="TreeGrafter"/>
</dbReference>
<accession>A0A6A6JZQ8</accession>
<dbReference type="InterPro" id="IPR029058">
    <property type="entry name" value="AB_hydrolase_fold"/>
</dbReference>
<dbReference type="InterPro" id="IPR022742">
    <property type="entry name" value="Hydrolase_4"/>
</dbReference>
<dbReference type="PANTHER" id="PTHR16138">
    <property type="entry name" value="MYCOPHENOLIC ACID ACYL-GLUCURONIDE ESTERASE, MITOCHONDRIAL"/>
    <property type="match status" value="1"/>
</dbReference>
<gene>
    <name evidence="7" type="ORF">GH714_042509</name>
</gene>
<organism evidence="7 8">
    <name type="scientific">Hevea brasiliensis</name>
    <name type="common">Para rubber tree</name>
    <name type="synonym">Siphonia brasiliensis</name>
    <dbReference type="NCBI Taxonomy" id="3981"/>
    <lineage>
        <taxon>Eukaryota</taxon>
        <taxon>Viridiplantae</taxon>
        <taxon>Streptophyta</taxon>
        <taxon>Embryophyta</taxon>
        <taxon>Tracheophyta</taxon>
        <taxon>Spermatophyta</taxon>
        <taxon>Magnoliopsida</taxon>
        <taxon>eudicotyledons</taxon>
        <taxon>Gunneridae</taxon>
        <taxon>Pentapetalae</taxon>
        <taxon>rosids</taxon>
        <taxon>fabids</taxon>
        <taxon>Malpighiales</taxon>
        <taxon>Euphorbiaceae</taxon>
        <taxon>Crotonoideae</taxon>
        <taxon>Micrandreae</taxon>
        <taxon>Hevea</taxon>
    </lineage>
</organism>
<name>A0A6A6JZQ8_HEVBR</name>
<evidence type="ECO:0000256" key="4">
    <source>
        <dbReference type="SAM" id="Phobius"/>
    </source>
</evidence>
<feature type="transmembrane region" description="Helical" evidence="4">
    <location>
        <begin position="103"/>
        <end position="127"/>
    </location>
</feature>
<keyword evidence="1" id="KW-0378">Hydrolase</keyword>
<dbReference type="Pfam" id="PF03429">
    <property type="entry name" value="MSP1b"/>
    <property type="match status" value="1"/>
</dbReference>
<dbReference type="SUPFAM" id="SSF53474">
    <property type="entry name" value="alpha/beta-Hydrolases"/>
    <property type="match status" value="1"/>
</dbReference>
<dbReference type="AlphaFoldDB" id="A0A6A6JZQ8"/>
<feature type="transmembrane region" description="Helical" evidence="4">
    <location>
        <begin position="147"/>
        <end position="165"/>
    </location>
</feature>
<protein>
    <recommendedName>
        <fullName evidence="9">Serine aminopeptidase S33 domain-containing protein</fullName>
    </recommendedName>
</protein>
<keyword evidence="4" id="KW-0472">Membrane</keyword>
<keyword evidence="4" id="KW-1133">Transmembrane helix</keyword>
<keyword evidence="4" id="KW-0812">Transmembrane</keyword>
<dbReference type="Pfam" id="PF12146">
    <property type="entry name" value="Hydrolase_4"/>
    <property type="match status" value="1"/>
</dbReference>
<keyword evidence="2" id="KW-1278">Translocase</keyword>
<dbReference type="GO" id="GO:0008474">
    <property type="term" value="F:palmitoyl-(protein) hydrolase activity"/>
    <property type="evidence" value="ECO:0007669"/>
    <property type="project" value="TreeGrafter"/>
</dbReference>
<evidence type="ECO:0000256" key="1">
    <source>
        <dbReference type="ARBA" id="ARBA00022801"/>
    </source>
</evidence>
<dbReference type="PANTHER" id="PTHR16138:SF7">
    <property type="entry name" value="PALMITOYL-PROTEIN THIOESTERASE ABHD10, MITOCHONDRIAL"/>
    <property type="match status" value="1"/>
</dbReference>
<evidence type="ECO:0000259" key="5">
    <source>
        <dbReference type="Pfam" id="PF00361"/>
    </source>
</evidence>
<keyword evidence="8" id="KW-1185">Reference proteome</keyword>
<evidence type="ECO:0000256" key="2">
    <source>
        <dbReference type="ARBA" id="ARBA00022967"/>
    </source>
</evidence>
<comment type="caution">
    <text evidence="7">The sequence shown here is derived from an EMBL/GenBank/DDBJ whole genome shotgun (WGS) entry which is preliminary data.</text>
</comment>
<dbReference type="InterPro" id="IPR005091">
    <property type="entry name" value="MSP1b"/>
</dbReference>
<evidence type="ECO:0000313" key="8">
    <source>
        <dbReference type="Proteomes" id="UP000467840"/>
    </source>
</evidence>
<sequence>MTKLLCSVDALLLSAVLLPFASAALILALRNVRRAHEVLTLASSCTLVPILYRIYVLCAGSKGGAVLRYEMTSSLCIALQPEALGIITRVAARSYGGPTPVSALLHAVAVVKSGVFTIIKITVYVLGVRGMGEYYATVSETIYNCNVLMYLSAATIIVGSIMAMRQSNLKKLLAYSTVSQLSYITLAVSMYTDGAIRAAVLQMVCHAFAKITLFFSAGAIYAVTGKTSVKEINGIGRAMPLTIAAFCIGALAMIGVPPASTFWGKFSILSEAMGNGHIMSLKWGDAVDEIKELQTAINRGGTPTPSTEPWAPDGVGSKNFYDKLDSIAHKIAEAAKSTWEGLGITGVFIGHVAKLAGTVSICTAHGLQTAINRGVSNVVDLLYNPDEDQPRGYSVDVASRQPTATEAGAGDAQQDVDLASLMSSASPDRGRSGRRILQTGAVSDCETPPVLIQCSVQSCVGAMVGEIKRLKLGNSSYVSYMQTTARSPVSVIFFGGFMSDMHGTKAQHLFGHCESRGVHCTIFDYLGHGSSSGEFQECTMSDWYASCVSVVESLTNAPLVIVGSSMGGWLMLLTALSHGKRVRGLIGMAPAPDFTESLDLSESQHSEVMRTGKTVKNTENCSYVITKKLIDDGKTHLLMNKHEIAIECPMVLIHGMDDTVVPYQVSLSIANKVKSRDVRVHLTKSGTHHLTDEYSLSLMLKAVHDLMQ</sequence>
<evidence type="ECO:0000259" key="6">
    <source>
        <dbReference type="Pfam" id="PF12146"/>
    </source>
</evidence>
<dbReference type="Proteomes" id="UP000467840">
    <property type="component" value="Unassembled WGS sequence"/>
</dbReference>
<dbReference type="InterPro" id="IPR052382">
    <property type="entry name" value="ABHD10_acyl-thioesterase"/>
</dbReference>
<evidence type="ECO:0000313" key="7">
    <source>
        <dbReference type="EMBL" id="KAF2281685.1"/>
    </source>
</evidence>
<feature type="domain" description="NADH:quinone oxidoreductase/Mrp antiporter transmembrane" evidence="5">
    <location>
        <begin position="96"/>
        <end position="279"/>
    </location>
</feature>